<feature type="transmembrane region" description="Helical" evidence="1">
    <location>
        <begin position="136"/>
        <end position="153"/>
    </location>
</feature>
<keyword evidence="1" id="KW-0472">Membrane</keyword>
<evidence type="ECO:0000256" key="1">
    <source>
        <dbReference type="SAM" id="Phobius"/>
    </source>
</evidence>
<organism evidence="2 3">
    <name type="scientific">Chitiniphilus eburneus</name>
    <dbReference type="NCBI Taxonomy" id="2571148"/>
    <lineage>
        <taxon>Bacteria</taxon>
        <taxon>Pseudomonadati</taxon>
        <taxon>Pseudomonadota</taxon>
        <taxon>Betaproteobacteria</taxon>
        <taxon>Neisseriales</taxon>
        <taxon>Chitinibacteraceae</taxon>
        <taxon>Chitiniphilus</taxon>
    </lineage>
</organism>
<dbReference type="RefSeq" id="WP_136772973.1">
    <property type="nucleotide sequence ID" value="NZ_SUMF01000007.1"/>
</dbReference>
<evidence type="ECO:0000313" key="3">
    <source>
        <dbReference type="Proteomes" id="UP000310016"/>
    </source>
</evidence>
<dbReference type="EMBL" id="SUMF01000007">
    <property type="protein sequence ID" value="TJZ74010.1"/>
    <property type="molecule type" value="Genomic_DNA"/>
</dbReference>
<gene>
    <name evidence="2" type="ORF">FAZ21_08615</name>
</gene>
<keyword evidence="1" id="KW-0812">Transmembrane</keyword>
<proteinExistence type="predicted"/>
<dbReference type="Proteomes" id="UP000310016">
    <property type="component" value="Unassembled WGS sequence"/>
</dbReference>
<protein>
    <submittedName>
        <fullName evidence="2">Uncharacterized protein</fullName>
    </submittedName>
</protein>
<sequence length="154" mass="17097">MLLLALVLVYGWSVPGQYLWPHGWSPTQEGLLAGGIQALRLVGIVLSLQWLLGGMAREALFEGMHVLAAPLSFLGLDRRRAALRLALTLAYADRFLDERPGWRRLWRALSDDREWDAGVPLALQWPPSALGPRQRALLSAILLGVIATLVLMLR</sequence>
<reference evidence="2 3" key="1">
    <citation type="submission" date="2019-04" db="EMBL/GenBank/DDBJ databases">
        <title>Chitiniphilus eburnea sp. nov., a novel chitinolytic bacterium isolated from aquaculture sludge.</title>
        <authorList>
            <person name="Sheng M."/>
        </authorList>
    </citation>
    <scope>NUCLEOTIDE SEQUENCE [LARGE SCALE GENOMIC DNA]</scope>
    <source>
        <strain evidence="2 3">HX-2-15</strain>
    </source>
</reference>
<comment type="caution">
    <text evidence="2">The sequence shown here is derived from an EMBL/GenBank/DDBJ whole genome shotgun (WGS) entry which is preliminary data.</text>
</comment>
<keyword evidence="1" id="KW-1133">Transmembrane helix</keyword>
<evidence type="ECO:0000313" key="2">
    <source>
        <dbReference type="EMBL" id="TJZ74010.1"/>
    </source>
</evidence>
<keyword evidence="3" id="KW-1185">Reference proteome</keyword>
<name>A0A4U0Q0B8_9NEIS</name>
<dbReference type="AlphaFoldDB" id="A0A4U0Q0B8"/>
<accession>A0A4U0Q0B8</accession>
<dbReference type="OrthoDB" id="5784756at2"/>